<dbReference type="SUPFAM" id="SSF51735">
    <property type="entry name" value="NAD(P)-binding Rossmann-fold domains"/>
    <property type="match status" value="1"/>
</dbReference>
<evidence type="ECO:0000313" key="2">
    <source>
        <dbReference type="EMBL" id="QMW04660.1"/>
    </source>
</evidence>
<dbReference type="InterPro" id="IPR008030">
    <property type="entry name" value="NmrA-like"/>
</dbReference>
<dbReference type="EMBL" id="CP059732">
    <property type="protein sequence ID" value="QMW04660.1"/>
    <property type="molecule type" value="Genomic_DNA"/>
</dbReference>
<evidence type="ECO:0000313" key="3">
    <source>
        <dbReference type="Proteomes" id="UP000515369"/>
    </source>
</evidence>
<feature type="domain" description="NmrA-like" evidence="1">
    <location>
        <begin position="3"/>
        <end position="239"/>
    </location>
</feature>
<reference evidence="2 3" key="1">
    <citation type="submission" date="2020-07" db="EMBL/GenBank/DDBJ databases">
        <title>Spirosoma foliorum sp. nov., isolated from the leaves on the Nejang mountain Korea, Republic of.</title>
        <authorList>
            <person name="Ho H."/>
            <person name="Lee Y.-J."/>
            <person name="Nurcahyanto D.-A."/>
            <person name="Kim S.-G."/>
        </authorList>
    </citation>
    <scope>NUCLEOTIDE SEQUENCE [LARGE SCALE GENOMIC DNA]</scope>
    <source>
        <strain evidence="2 3">PL0136</strain>
    </source>
</reference>
<sequence length="295" mass="31721">MNVVVTGSLGHIGKPLTEELVQKGHQVTVISSKPEKQNEITQIGAIAAIGSLEDVDFLTATFAGADAIFAMIPPNYAEPDQLAYYRRIGSNYAQAIQRSGVQHVVHLSSYGAHLPKGTGFILGSHHTEGILNELSDVAITHLRPGYFYYNLYGFVSMIKEQGLIGSVYGGDDRLVMVAPSDIATVAAEELTKSATGRNIRYIASDDRTASEVAHVLGNAIGKPDLQWLAFSEEQVTDALLKTGMPASLVANFVELGACIHSGKLRGDYDLHKPTVIGSVKLEDFAKEFAAAFKDT</sequence>
<dbReference type="Pfam" id="PF05368">
    <property type="entry name" value="NmrA"/>
    <property type="match status" value="1"/>
</dbReference>
<protein>
    <submittedName>
        <fullName evidence="2">NAD(P)H-binding protein</fullName>
    </submittedName>
</protein>
<gene>
    <name evidence="2" type="ORF">H3H32_06945</name>
</gene>
<organism evidence="2 3">
    <name type="scientific">Spirosoma foliorum</name>
    <dbReference type="NCBI Taxonomy" id="2710596"/>
    <lineage>
        <taxon>Bacteria</taxon>
        <taxon>Pseudomonadati</taxon>
        <taxon>Bacteroidota</taxon>
        <taxon>Cytophagia</taxon>
        <taxon>Cytophagales</taxon>
        <taxon>Cytophagaceae</taxon>
        <taxon>Spirosoma</taxon>
    </lineage>
</organism>
<dbReference type="InterPro" id="IPR036291">
    <property type="entry name" value="NAD(P)-bd_dom_sf"/>
</dbReference>
<evidence type="ECO:0000259" key="1">
    <source>
        <dbReference type="Pfam" id="PF05368"/>
    </source>
</evidence>
<name>A0A7G5H0L8_9BACT</name>
<dbReference type="PANTHER" id="PTHR43162">
    <property type="match status" value="1"/>
</dbReference>
<dbReference type="AlphaFoldDB" id="A0A7G5H0L8"/>
<dbReference type="InterPro" id="IPR051604">
    <property type="entry name" value="Ergot_Alk_Oxidoreductase"/>
</dbReference>
<dbReference type="KEGG" id="sfol:H3H32_06945"/>
<dbReference type="Proteomes" id="UP000515369">
    <property type="component" value="Chromosome"/>
</dbReference>
<dbReference type="RefSeq" id="WP_182462013.1">
    <property type="nucleotide sequence ID" value="NZ_CP059732.1"/>
</dbReference>
<dbReference type="Gene3D" id="3.90.25.10">
    <property type="entry name" value="UDP-galactose 4-epimerase, domain 1"/>
    <property type="match status" value="1"/>
</dbReference>
<dbReference type="Gene3D" id="3.40.50.720">
    <property type="entry name" value="NAD(P)-binding Rossmann-like Domain"/>
    <property type="match status" value="1"/>
</dbReference>
<accession>A0A7G5H0L8</accession>
<proteinExistence type="predicted"/>
<dbReference type="PANTHER" id="PTHR43162:SF1">
    <property type="entry name" value="PRESTALK A DIFFERENTIATION PROTEIN A"/>
    <property type="match status" value="1"/>
</dbReference>
<keyword evidence="3" id="KW-1185">Reference proteome</keyword>